<feature type="region of interest" description="Disordered" evidence="1">
    <location>
        <begin position="1"/>
        <end position="38"/>
    </location>
</feature>
<gene>
    <name evidence="2" type="ORF">sS8_0544</name>
</gene>
<proteinExistence type="predicted"/>
<organism evidence="2 3">
    <name type="scientific">Methylocaldum marinum</name>
    <dbReference type="NCBI Taxonomy" id="1432792"/>
    <lineage>
        <taxon>Bacteria</taxon>
        <taxon>Pseudomonadati</taxon>
        <taxon>Pseudomonadota</taxon>
        <taxon>Gammaproteobacteria</taxon>
        <taxon>Methylococcales</taxon>
        <taxon>Methylococcaceae</taxon>
        <taxon>Methylocaldum</taxon>
    </lineage>
</organism>
<accession>A0A250KRW3</accession>
<evidence type="ECO:0000313" key="2">
    <source>
        <dbReference type="EMBL" id="BBA32509.1"/>
    </source>
</evidence>
<protein>
    <submittedName>
        <fullName evidence="2">Uncharacterized protein</fullName>
    </submittedName>
</protein>
<name>A0A250KRW3_9GAMM</name>
<dbReference type="AlphaFoldDB" id="A0A250KRW3"/>
<reference evidence="2 3" key="1">
    <citation type="submission" date="2016-12" db="EMBL/GenBank/DDBJ databases">
        <title>Genome sequencing of Methylocaldum marinum.</title>
        <authorList>
            <person name="Takeuchi M."/>
            <person name="Kamagata Y."/>
            <person name="Hiraoka S."/>
            <person name="Oshima K."/>
            <person name="Hattori M."/>
            <person name="Iwasaki W."/>
        </authorList>
    </citation>
    <scope>NUCLEOTIDE SEQUENCE [LARGE SCALE GENOMIC DNA]</scope>
    <source>
        <strain evidence="2 3">S8</strain>
    </source>
</reference>
<dbReference type="EMBL" id="AP017928">
    <property type="protein sequence ID" value="BBA32509.1"/>
    <property type="molecule type" value="Genomic_DNA"/>
</dbReference>
<sequence>MAEEHKTPEAIIQSVLTGRPEHLPNGYRSDSSKPLSDEEGELLKNLKSALGEVTSLTQVELDPVPIKEFCSRPENINLKGLCK</sequence>
<evidence type="ECO:0000313" key="3">
    <source>
        <dbReference type="Proteomes" id="UP000266313"/>
    </source>
</evidence>
<dbReference type="RefSeq" id="WP_232020488.1">
    <property type="nucleotide sequence ID" value="NZ_AP017928.1"/>
</dbReference>
<dbReference type="Proteomes" id="UP000266313">
    <property type="component" value="Chromosome"/>
</dbReference>
<dbReference type="KEGG" id="mmai:sS8_0544"/>
<keyword evidence="3" id="KW-1185">Reference proteome</keyword>
<evidence type="ECO:0000256" key="1">
    <source>
        <dbReference type="SAM" id="MobiDB-lite"/>
    </source>
</evidence>